<name>A0A157Z1G8_9BURK</name>
<proteinExistence type="predicted"/>
<evidence type="ECO:0000313" key="2">
    <source>
        <dbReference type="Proteomes" id="UP000054624"/>
    </source>
</evidence>
<evidence type="ECO:0000313" key="1">
    <source>
        <dbReference type="EMBL" id="SAK39410.1"/>
    </source>
</evidence>
<dbReference type="STRING" id="1777137.AWB76_00062"/>
<keyword evidence="2" id="KW-1185">Reference proteome</keyword>
<accession>A0A157Z1G8</accession>
<reference evidence="2" key="1">
    <citation type="submission" date="2016-01" db="EMBL/GenBank/DDBJ databases">
        <authorList>
            <person name="Peeters Charlotte."/>
        </authorList>
    </citation>
    <scope>NUCLEOTIDE SEQUENCE [LARGE SCALE GENOMIC DNA]</scope>
</reference>
<protein>
    <submittedName>
        <fullName evidence="1">Uncharacterized protein</fullName>
    </submittedName>
</protein>
<gene>
    <name evidence="1" type="ORF">AWB76_00062</name>
</gene>
<dbReference type="AlphaFoldDB" id="A0A157Z1G8"/>
<organism evidence="1 2">
    <name type="scientific">Caballeronia temeraria</name>
    <dbReference type="NCBI Taxonomy" id="1777137"/>
    <lineage>
        <taxon>Bacteria</taxon>
        <taxon>Pseudomonadati</taxon>
        <taxon>Pseudomonadota</taxon>
        <taxon>Betaproteobacteria</taxon>
        <taxon>Burkholderiales</taxon>
        <taxon>Burkholderiaceae</taxon>
        <taxon>Caballeronia</taxon>
    </lineage>
</organism>
<dbReference type="EMBL" id="FCOI02000001">
    <property type="protein sequence ID" value="SAK39410.1"/>
    <property type="molecule type" value="Genomic_DNA"/>
</dbReference>
<sequence length="53" mass="6142">MLNFVLGFFREYWPVVVTCAFARFGVPPLVDWLFRTFDREEPPGGADHRPGVE</sequence>
<dbReference type="Proteomes" id="UP000054624">
    <property type="component" value="Unassembled WGS sequence"/>
</dbReference>